<gene>
    <name evidence="5" type="ORF">DN051_43550</name>
</gene>
<geneLocation type="plasmid" evidence="5 6">
    <name>unnamed1</name>
</geneLocation>
<dbReference type="Gene3D" id="1.10.10.10">
    <property type="entry name" value="Winged helix-like DNA-binding domain superfamily/Winged helix DNA-binding domain"/>
    <property type="match status" value="1"/>
</dbReference>
<dbReference type="InterPro" id="IPR000835">
    <property type="entry name" value="HTH_MarR-typ"/>
</dbReference>
<keyword evidence="6" id="KW-1185">Reference proteome</keyword>
<dbReference type="PANTHER" id="PTHR33164">
    <property type="entry name" value="TRANSCRIPTIONAL REGULATOR, MARR FAMILY"/>
    <property type="match status" value="1"/>
</dbReference>
<dbReference type="InterPro" id="IPR039422">
    <property type="entry name" value="MarR/SlyA-like"/>
</dbReference>
<name>A0A2Z4JFG0_9ACTN</name>
<protein>
    <submittedName>
        <fullName evidence="5">MarR family transcriptional regulator</fullName>
    </submittedName>
</protein>
<feature type="domain" description="HTH marR-type" evidence="4">
    <location>
        <begin position="1"/>
        <end position="142"/>
    </location>
</feature>
<evidence type="ECO:0000256" key="2">
    <source>
        <dbReference type="ARBA" id="ARBA00023125"/>
    </source>
</evidence>
<dbReference type="RefSeq" id="WP_112443240.1">
    <property type="nucleotide sequence ID" value="NZ_CBDRHE010000011.1"/>
</dbReference>
<dbReference type="InterPro" id="IPR023187">
    <property type="entry name" value="Tscrpt_reg_MarR-type_CS"/>
</dbReference>
<dbReference type="PROSITE" id="PS50995">
    <property type="entry name" value="HTH_MARR_2"/>
    <property type="match status" value="1"/>
</dbReference>
<reference evidence="6" key="1">
    <citation type="submission" date="2018-06" db="EMBL/GenBank/DDBJ databases">
        <authorList>
            <person name="Li K."/>
        </authorList>
    </citation>
    <scope>NUCLEOTIDE SEQUENCE [LARGE SCALE GENOMIC DNA]</scope>
    <source>
        <strain evidence="6">ZFG47</strain>
        <plasmid evidence="6">unnamed1</plasmid>
    </source>
</reference>
<dbReference type="GO" id="GO:0006950">
    <property type="term" value="P:response to stress"/>
    <property type="evidence" value="ECO:0007669"/>
    <property type="project" value="TreeGrafter"/>
</dbReference>
<dbReference type="Proteomes" id="UP000249616">
    <property type="component" value="Plasmid unnamed1"/>
</dbReference>
<dbReference type="KEGG" id="scad:DN051_43550"/>
<dbReference type="AlphaFoldDB" id="A0A2Z4JFG0"/>
<sequence length="154" mass="16999">MTLHFVAGQPGRSAPLLDYLARRTRLRAEVALAPLNLRPRHVVALTVLRDRGASAQQAMAETLDMDGTNVVGLLNELEAAGLVERRRSPQDRRRHVVEITPDGRERLAEAEAAVAAVEDEVLAALDAEQRQTLYLLLHRATNGVVRCTEESPEH</sequence>
<dbReference type="EMBL" id="CP030074">
    <property type="protein sequence ID" value="AWW43433.1"/>
    <property type="molecule type" value="Genomic_DNA"/>
</dbReference>
<dbReference type="PROSITE" id="PS01117">
    <property type="entry name" value="HTH_MARR_1"/>
    <property type="match status" value="1"/>
</dbReference>
<evidence type="ECO:0000256" key="3">
    <source>
        <dbReference type="ARBA" id="ARBA00023163"/>
    </source>
</evidence>
<dbReference type="Pfam" id="PF12802">
    <property type="entry name" value="MarR_2"/>
    <property type="match status" value="1"/>
</dbReference>
<keyword evidence="5" id="KW-0614">Plasmid</keyword>
<dbReference type="SUPFAM" id="SSF46785">
    <property type="entry name" value="Winged helix' DNA-binding domain"/>
    <property type="match status" value="1"/>
</dbReference>
<evidence type="ECO:0000313" key="6">
    <source>
        <dbReference type="Proteomes" id="UP000249616"/>
    </source>
</evidence>
<evidence type="ECO:0000256" key="1">
    <source>
        <dbReference type="ARBA" id="ARBA00023015"/>
    </source>
</evidence>
<dbReference type="PRINTS" id="PR00598">
    <property type="entry name" value="HTHMARR"/>
</dbReference>
<dbReference type="GO" id="GO:0003677">
    <property type="term" value="F:DNA binding"/>
    <property type="evidence" value="ECO:0007669"/>
    <property type="project" value="UniProtKB-KW"/>
</dbReference>
<proteinExistence type="predicted"/>
<accession>A0A2Z4JFG0</accession>
<dbReference type="PANTHER" id="PTHR33164:SF95">
    <property type="entry name" value="TRANSCRIPTIONAL REGULATOR"/>
    <property type="match status" value="1"/>
</dbReference>
<dbReference type="InterPro" id="IPR036390">
    <property type="entry name" value="WH_DNA-bd_sf"/>
</dbReference>
<evidence type="ECO:0000259" key="4">
    <source>
        <dbReference type="PROSITE" id="PS50995"/>
    </source>
</evidence>
<dbReference type="GO" id="GO:0003700">
    <property type="term" value="F:DNA-binding transcription factor activity"/>
    <property type="evidence" value="ECO:0007669"/>
    <property type="project" value="InterPro"/>
</dbReference>
<keyword evidence="3" id="KW-0804">Transcription</keyword>
<evidence type="ECO:0000313" key="5">
    <source>
        <dbReference type="EMBL" id="AWW43433.1"/>
    </source>
</evidence>
<keyword evidence="1" id="KW-0805">Transcription regulation</keyword>
<organism evidence="5 6">
    <name type="scientific">Streptomyces cadmiisoli</name>
    <dbReference type="NCBI Taxonomy" id="2184053"/>
    <lineage>
        <taxon>Bacteria</taxon>
        <taxon>Bacillati</taxon>
        <taxon>Actinomycetota</taxon>
        <taxon>Actinomycetes</taxon>
        <taxon>Kitasatosporales</taxon>
        <taxon>Streptomycetaceae</taxon>
        <taxon>Streptomyces</taxon>
        <taxon>Streptomyces aurantiacus group</taxon>
    </lineage>
</organism>
<dbReference type="InterPro" id="IPR036388">
    <property type="entry name" value="WH-like_DNA-bd_sf"/>
</dbReference>
<keyword evidence="2" id="KW-0238">DNA-binding</keyword>
<dbReference type="SMART" id="SM00347">
    <property type="entry name" value="HTH_MARR"/>
    <property type="match status" value="1"/>
</dbReference>